<dbReference type="PANTHER" id="PTHR30600">
    <property type="entry name" value="CYTOCHROME C PEROXIDASE-RELATED"/>
    <property type="match status" value="1"/>
</dbReference>
<feature type="domain" description="Cytochrome c" evidence="5">
    <location>
        <begin position="649"/>
        <end position="814"/>
    </location>
</feature>
<dbReference type="STRING" id="187304.B0E33_11875"/>
<dbReference type="Gene3D" id="1.10.760.10">
    <property type="entry name" value="Cytochrome c-like domain"/>
    <property type="match status" value="1"/>
</dbReference>
<evidence type="ECO:0000259" key="5">
    <source>
        <dbReference type="PROSITE" id="PS51007"/>
    </source>
</evidence>
<evidence type="ECO:0000256" key="3">
    <source>
        <dbReference type="ARBA" id="ARBA00023004"/>
    </source>
</evidence>
<dbReference type="GO" id="GO:0004130">
    <property type="term" value="F:cytochrome-c peroxidase activity"/>
    <property type="evidence" value="ECO:0007669"/>
    <property type="project" value="TreeGrafter"/>
</dbReference>
<dbReference type="EMBL" id="CXST01000003">
    <property type="protein sequence ID" value="CTQ46545.1"/>
    <property type="molecule type" value="Genomic_DNA"/>
</dbReference>
<dbReference type="PANTHER" id="PTHR30600:SF9">
    <property type="entry name" value="BLR7738 PROTEIN"/>
    <property type="match status" value="1"/>
</dbReference>
<evidence type="ECO:0000256" key="4">
    <source>
        <dbReference type="PROSITE-ProRule" id="PRU00433"/>
    </source>
</evidence>
<organism evidence="6 7">
    <name type="scientific">Roseibium aggregatum</name>
    <dbReference type="NCBI Taxonomy" id="187304"/>
    <lineage>
        <taxon>Bacteria</taxon>
        <taxon>Pseudomonadati</taxon>
        <taxon>Pseudomonadota</taxon>
        <taxon>Alphaproteobacteria</taxon>
        <taxon>Hyphomicrobiales</taxon>
        <taxon>Stappiaceae</taxon>
        <taxon>Roseibium</taxon>
    </lineage>
</organism>
<dbReference type="Gene3D" id="2.40.180.10">
    <property type="entry name" value="Catalase core domain"/>
    <property type="match status" value="1"/>
</dbReference>
<dbReference type="GO" id="GO:0009055">
    <property type="term" value="F:electron transfer activity"/>
    <property type="evidence" value="ECO:0007669"/>
    <property type="project" value="InterPro"/>
</dbReference>
<evidence type="ECO:0000313" key="6">
    <source>
        <dbReference type="EMBL" id="CTQ46545.1"/>
    </source>
</evidence>
<dbReference type="AlphaFoldDB" id="A0A0M6Y8X8"/>
<gene>
    <name evidence="6" type="ORF">LAL4801_05004</name>
</gene>
<sequence length="819" mass="89797">MASREPARPGKSETGGEAGLIDSIARTNAEAISTVPGLARRPQHPKHHGCVRARFIIGEVPEDLRHGLFALPGTYDALVRFSNGRQLDDRKRDAHGMAIKVLGIDREWLSAENPDGRVQDFILVDHETFFTGDLGDYDDINTLLLKRGLARLKPLSRLLFTGFYLFGRIRAFVSHRPVSPLASRYFSTTPYRLGDLLVKYTATPRPVPVDPPEVKSGRDQLAVALRETLIRCPVTFEFGVDVQIDPAAQPIDDPSITWSTVPGARHEKLATLEIFQQDVDQHAPLAENIAFSPWNSLPAHEPVGAINLARRQAYESAACKRHEVNGVVPPVFAGIPESYKMQQPSVSPRNDGMPLWLAIVAVLLLIACLVLEGKRLTIKPGPPQTFDNPVAEFKYGSIGAEWDGFPYMVWRELPAIFKDELPEGWRSFGFIEEPGQELPIGFSIRRVGVPRVGFNCATCHSAEVTAGGNTMLLLGAPAETLDIQSYILFLGYVAASDKLTADAVIESAAQAGRPLGPIDRLLVRTILVPGIKDQADGLATAFSWMKVKPQHGPGRTDAGNNWRARWGYCPEKDEAVGTVDFPSVWNQGIREGGWFHWDGNNNSLIERNYSAALAGGAKEWLLQRGLIDAQAEWLRDLPPPAYPLPVNAEMAADGAAIYEREGCGTCHDPGGESFGQVTPLSDLQTDPARSDLFDEAFVSRFGDVGKGYTWRFSHYRATDGYANTPLDAIWARGPYLHNGSVPTLRALLSLPEDRPATFYRGCTDFDPVDVGFACESGFLFDTQLTGNGNGGHLYGTGLPDGEKSALIEYLKSKQYAGRS</sequence>
<dbReference type="InterPro" id="IPR036909">
    <property type="entry name" value="Cyt_c-like_dom_sf"/>
</dbReference>
<accession>A0A0M6Y8X8</accession>
<dbReference type="SUPFAM" id="SSF46626">
    <property type="entry name" value="Cytochrome c"/>
    <property type="match status" value="1"/>
</dbReference>
<keyword evidence="7" id="KW-1185">Reference proteome</keyword>
<keyword evidence="3 4" id="KW-0408">Iron</keyword>
<dbReference type="Pfam" id="PF21419">
    <property type="entry name" value="RoxA-like_Cyt-c"/>
    <property type="match status" value="1"/>
</dbReference>
<dbReference type="PROSITE" id="PS51007">
    <property type="entry name" value="CYTC"/>
    <property type="match status" value="1"/>
</dbReference>
<dbReference type="RefSeq" id="WP_055660356.1">
    <property type="nucleotide sequence ID" value="NZ_CXST01000003.1"/>
</dbReference>
<proteinExistence type="predicted"/>
<evidence type="ECO:0000256" key="2">
    <source>
        <dbReference type="ARBA" id="ARBA00022723"/>
    </source>
</evidence>
<evidence type="ECO:0000313" key="7">
    <source>
        <dbReference type="Proteomes" id="UP000048926"/>
    </source>
</evidence>
<dbReference type="SUPFAM" id="SSF56634">
    <property type="entry name" value="Heme-dependent catalase-like"/>
    <property type="match status" value="1"/>
</dbReference>
<keyword evidence="1 4" id="KW-0349">Heme</keyword>
<name>A0A0M6Y8X8_9HYPH</name>
<evidence type="ECO:0000256" key="1">
    <source>
        <dbReference type="ARBA" id="ARBA00022617"/>
    </source>
</evidence>
<reference evidence="7" key="1">
    <citation type="submission" date="2015-07" db="EMBL/GenBank/DDBJ databases">
        <authorList>
            <person name="Rodrigo-Torres Lidia"/>
            <person name="Arahal R.David."/>
        </authorList>
    </citation>
    <scope>NUCLEOTIDE SEQUENCE [LARGE SCALE GENOMIC DNA]</scope>
    <source>
        <strain evidence="7">CECT 4801</strain>
    </source>
</reference>
<dbReference type="GO" id="GO:0020037">
    <property type="term" value="F:heme binding"/>
    <property type="evidence" value="ECO:0007669"/>
    <property type="project" value="InterPro"/>
</dbReference>
<dbReference type="OrthoDB" id="417271at2"/>
<dbReference type="InterPro" id="IPR020835">
    <property type="entry name" value="Catalase_sf"/>
</dbReference>
<dbReference type="InterPro" id="IPR009056">
    <property type="entry name" value="Cyt_c-like_dom"/>
</dbReference>
<keyword evidence="2 4" id="KW-0479">Metal-binding</keyword>
<protein>
    <recommendedName>
        <fullName evidence="5">Cytochrome c domain-containing protein</fullName>
    </recommendedName>
</protein>
<dbReference type="GO" id="GO:0046872">
    <property type="term" value="F:metal ion binding"/>
    <property type="evidence" value="ECO:0007669"/>
    <property type="project" value="UniProtKB-KW"/>
</dbReference>
<dbReference type="Proteomes" id="UP000048926">
    <property type="component" value="Unassembled WGS sequence"/>
</dbReference>
<dbReference type="InterPro" id="IPR051395">
    <property type="entry name" value="Cytochrome_c_Peroxidase/MauG"/>
</dbReference>